<gene>
    <name evidence="2" type="ORF">GCM10011289_19250</name>
</gene>
<evidence type="ECO:0000313" key="3">
    <source>
        <dbReference type="Proteomes" id="UP000645257"/>
    </source>
</evidence>
<dbReference type="Pfam" id="PF05036">
    <property type="entry name" value="SPOR"/>
    <property type="match status" value="1"/>
</dbReference>
<evidence type="ECO:0000313" key="2">
    <source>
        <dbReference type="EMBL" id="GGY16001.1"/>
    </source>
</evidence>
<proteinExistence type="predicted"/>
<protein>
    <recommendedName>
        <fullName evidence="1">SPOR domain-containing protein</fullName>
    </recommendedName>
</protein>
<reference evidence="2" key="2">
    <citation type="submission" date="2020-09" db="EMBL/GenBank/DDBJ databases">
        <authorList>
            <person name="Sun Q."/>
            <person name="Kim S."/>
        </authorList>
    </citation>
    <scope>NUCLEOTIDE SEQUENCE</scope>
    <source>
        <strain evidence="2">KCTC 32182</strain>
    </source>
</reference>
<dbReference type="InterPro" id="IPR036680">
    <property type="entry name" value="SPOR-like_sf"/>
</dbReference>
<dbReference type="AlphaFoldDB" id="A0A918U9I6"/>
<organism evidence="2 3">
    <name type="scientific">Paludibacterium paludis</name>
    <dbReference type="NCBI Taxonomy" id="1225769"/>
    <lineage>
        <taxon>Bacteria</taxon>
        <taxon>Pseudomonadati</taxon>
        <taxon>Pseudomonadota</taxon>
        <taxon>Betaproteobacteria</taxon>
        <taxon>Neisseriales</taxon>
        <taxon>Chromobacteriaceae</taxon>
        <taxon>Paludibacterium</taxon>
    </lineage>
</organism>
<dbReference type="GO" id="GO:0042834">
    <property type="term" value="F:peptidoglycan binding"/>
    <property type="evidence" value="ECO:0007669"/>
    <property type="project" value="InterPro"/>
</dbReference>
<dbReference type="EMBL" id="BMYX01000009">
    <property type="protein sequence ID" value="GGY16001.1"/>
    <property type="molecule type" value="Genomic_DNA"/>
</dbReference>
<dbReference type="Gene3D" id="3.30.70.1070">
    <property type="entry name" value="Sporulation related repeat"/>
    <property type="match status" value="1"/>
</dbReference>
<evidence type="ECO:0000259" key="1">
    <source>
        <dbReference type="Pfam" id="PF05036"/>
    </source>
</evidence>
<keyword evidence="3" id="KW-1185">Reference proteome</keyword>
<feature type="domain" description="SPOR" evidence="1">
    <location>
        <begin position="147"/>
        <end position="215"/>
    </location>
</feature>
<reference evidence="2" key="1">
    <citation type="journal article" date="2014" name="Int. J. Syst. Evol. Microbiol.">
        <title>Complete genome sequence of Corynebacterium casei LMG S-19264T (=DSM 44701T), isolated from a smear-ripened cheese.</title>
        <authorList>
            <consortium name="US DOE Joint Genome Institute (JGI-PGF)"/>
            <person name="Walter F."/>
            <person name="Albersmeier A."/>
            <person name="Kalinowski J."/>
            <person name="Ruckert C."/>
        </authorList>
    </citation>
    <scope>NUCLEOTIDE SEQUENCE</scope>
    <source>
        <strain evidence="2">KCTC 32182</strain>
    </source>
</reference>
<dbReference type="InterPro" id="IPR007730">
    <property type="entry name" value="SPOR-like_dom"/>
</dbReference>
<accession>A0A918U9I6</accession>
<name>A0A918U9I6_9NEIS</name>
<dbReference type="Proteomes" id="UP000645257">
    <property type="component" value="Unassembled WGS sequence"/>
</dbReference>
<comment type="caution">
    <text evidence="2">The sequence shown here is derived from an EMBL/GenBank/DDBJ whole genome shotgun (WGS) entry which is preliminary data.</text>
</comment>
<dbReference type="RefSeq" id="WP_189533729.1">
    <property type="nucleotide sequence ID" value="NZ_BMYX01000009.1"/>
</dbReference>
<sequence>MKWFVGLILVMNLLVAGYGALKVRAPQDVHAQEVSPAMLKVLPEGWKPPVESSLPVTASTPAASAPVVASAPKTSVSSAPSAVARPAVAASKPAEVKASTAAAAQCREWGPLNSALLARARGGLPGLHLKPGQWSVADAPAATGAGKGKVWVYYPPLATHAETQTLSSELKSKGFDNYIVAGDDHKGAVSLGLFGKEEAAKAMMARIRAAGYDKVAMEARGGKAVSSVISFKGLDDAAASRLDALQQRLTPGIRLKTVPCQP</sequence>